<keyword evidence="11" id="KW-1185">Reference proteome</keyword>
<feature type="transmembrane region" description="Helical" evidence="8">
    <location>
        <begin position="276"/>
        <end position="298"/>
    </location>
</feature>
<feature type="transmembrane region" description="Helical" evidence="8">
    <location>
        <begin position="484"/>
        <end position="506"/>
    </location>
</feature>
<dbReference type="CDD" id="cd17503">
    <property type="entry name" value="MFS_LmrB_MDR_like"/>
    <property type="match status" value="1"/>
</dbReference>
<dbReference type="Gene3D" id="1.20.1250.20">
    <property type="entry name" value="MFS general substrate transporter like domains"/>
    <property type="match status" value="1"/>
</dbReference>
<dbReference type="InterPro" id="IPR020846">
    <property type="entry name" value="MFS_dom"/>
</dbReference>
<comment type="similarity">
    <text evidence="2">Belongs to the major facilitator superfamily. EmrB family.</text>
</comment>
<accession>A0A1X2LSR1</accession>
<feature type="transmembrane region" description="Helical" evidence="8">
    <location>
        <begin position="343"/>
        <end position="363"/>
    </location>
</feature>
<sequence length="516" mass="54727">MAIDDPGTDRSSDQLDARLLRIAGVCVLGTMMAIVDTTVVTVAQRTFVAEFDTTHAIVAWTMTGYTLAMAAVIPLAGWAADRFGTKRLFMGSLAAFTLGSLLCAMAPNVILLITFRVAQGLGGGMLLPLVLTILTHEAGPKRLGRVMALLGIPMLLGPVFGPVLGGWLIDSYGWEWIFWINLPIGLTAFALAAIVLPSDHPTPSETFDFLGMLLLSPGLATFLYGVSVVPERGTLTDRQVWIPVTIGLILITGFVFHALYRADHPLIDLRLFRNRVVALSNAAMLIFMAAFFGAGLLFPSYFQELLHQTPLQSGMSMAPRGIGALLTMPFAGLLVDRRGPGQILVVGFALIASGMGIFAYGVASQADYLPTLVTGLTIMGMGMGCAMMPLSAAAVQTLAPRQIARGSTLVNVNQQVGASIGTALMSVILTSQFNRSANISAANTMASLREDAARRGVPIDPSTIPEQARTPDFPANLLNDLSQAYTVVFVVAAALATLVIIPVVFLPKRPAGAIQT</sequence>
<evidence type="ECO:0000313" key="11">
    <source>
        <dbReference type="Proteomes" id="UP000193247"/>
    </source>
</evidence>
<reference evidence="10 11" key="1">
    <citation type="submission" date="2017-04" db="EMBL/GenBank/DDBJ databases">
        <title>The new phylogeny of genus Mycobacterium.</title>
        <authorList>
            <person name="Tortoli E."/>
            <person name="Trovato A."/>
            <person name="Cirillo D.M."/>
        </authorList>
    </citation>
    <scope>NUCLEOTIDE SEQUENCE [LARGE SCALE GENOMIC DNA]</scope>
    <source>
        <strain evidence="10 11">TBL 1200985</strain>
    </source>
</reference>
<dbReference type="SUPFAM" id="SSF103473">
    <property type="entry name" value="MFS general substrate transporter"/>
    <property type="match status" value="1"/>
</dbReference>
<dbReference type="EMBL" id="NCXP01000019">
    <property type="protein sequence ID" value="OSC39843.1"/>
    <property type="molecule type" value="Genomic_DNA"/>
</dbReference>
<keyword evidence="7 8" id="KW-0472">Membrane</keyword>
<evidence type="ECO:0000256" key="5">
    <source>
        <dbReference type="ARBA" id="ARBA00022692"/>
    </source>
</evidence>
<evidence type="ECO:0000256" key="8">
    <source>
        <dbReference type="SAM" id="Phobius"/>
    </source>
</evidence>
<dbReference type="Proteomes" id="UP000193247">
    <property type="component" value="Unassembled WGS sequence"/>
</dbReference>
<dbReference type="GO" id="GO:0022857">
    <property type="term" value="F:transmembrane transporter activity"/>
    <property type="evidence" value="ECO:0007669"/>
    <property type="project" value="InterPro"/>
</dbReference>
<name>A0A1X2LSR1_9MYCO</name>
<evidence type="ECO:0000256" key="1">
    <source>
        <dbReference type="ARBA" id="ARBA00004651"/>
    </source>
</evidence>
<feature type="transmembrane region" description="Helical" evidence="8">
    <location>
        <begin position="146"/>
        <end position="164"/>
    </location>
</feature>
<dbReference type="RefSeq" id="WP_085325838.1">
    <property type="nucleotide sequence ID" value="NZ_NCXP01000019.1"/>
</dbReference>
<feature type="transmembrane region" description="Helical" evidence="8">
    <location>
        <begin position="318"/>
        <end position="336"/>
    </location>
</feature>
<feature type="transmembrane region" description="Helical" evidence="8">
    <location>
        <begin position="209"/>
        <end position="228"/>
    </location>
</feature>
<proteinExistence type="inferred from homology"/>
<evidence type="ECO:0000256" key="7">
    <source>
        <dbReference type="ARBA" id="ARBA00023136"/>
    </source>
</evidence>
<dbReference type="PROSITE" id="PS50850">
    <property type="entry name" value="MFS"/>
    <property type="match status" value="1"/>
</dbReference>
<evidence type="ECO:0000256" key="6">
    <source>
        <dbReference type="ARBA" id="ARBA00022989"/>
    </source>
</evidence>
<keyword evidence="3" id="KW-0813">Transport</keyword>
<dbReference type="GO" id="GO:0005886">
    <property type="term" value="C:plasma membrane"/>
    <property type="evidence" value="ECO:0007669"/>
    <property type="project" value="UniProtKB-SubCell"/>
</dbReference>
<dbReference type="NCBIfam" id="TIGR00711">
    <property type="entry name" value="efflux_EmrB"/>
    <property type="match status" value="1"/>
</dbReference>
<dbReference type="InterPro" id="IPR004638">
    <property type="entry name" value="EmrB-like"/>
</dbReference>
<feature type="transmembrane region" description="Helical" evidence="8">
    <location>
        <begin position="416"/>
        <end position="433"/>
    </location>
</feature>
<evidence type="ECO:0000256" key="2">
    <source>
        <dbReference type="ARBA" id="ARBA00008537"/>
    </source>
</evidence>
<keyword evidence="4" id="KW-1003">Cell membrane</keyword>
<organism evidence="10 11">
    <name type="scientific">Mycobacterium decipiens</name>
    <dbReference type="NCBI Taxonomy" id="1430326"/>
    <lineage>
        <taxon>Bacteria</taxon>
        <taxon>Bacillati</taxon>
        <taxon>Actinomycetota</taxon>
        <taxon>Actinomycetes</taxon>
        <taxon>Mycobacteriales</taxon>
        <taxon>Mycobacteriaceae</taxon>
        <taxon>Mycobacterium</taxon>
    </lineage>
</organism>
<comment type="subcellular location">
    <subcellularLocation>
        <location evidence="1">Cell membrane</location>
        <topology evidence="1">Multi-pass membrane protein</topology>
    </subcellularLocation>
</comment>
<evidence type="ECO:0000259" key="9">
    <source>
        <dbReference type="PROSITE" id="PS50850"/>
    </source>
</evidence>
<dbReference type="PANTHER" id="PTHR42718">
    <property type="entry name" value="MAJOR FACILITATOR SUPERFAMILY MULTIDRUG TRANSPORTER MFSC"/>
    <property type="match status" value="1"/>
</dbReference>
<dbReference type="InterPro" id="IPR011701">
    <property type="entry name" value="MFS"/>
</dbReference>
<dbReference type="Gene3D" id="1.20.1720.10">
    <property type="entry name" value="Multidrug resistance protein D"/>
    <property type="match status" value="1"/>
</dbReference>
<feature type="transmembrane region" description="Helical" evidence="8">
    <location>
        <begin position="55"/>
        <end position="76"/>
    </location>
</feature>
<feature type="transmembrane region" description="Helical" evidence="8">
    <location>
        <begin position="113"/>
        <end position="134"/>
    </location>
</feature>
<dbReference type="STRING" id="1430326.B8W66_15165"/>
<feature type="transmembrane region" description="Helical" evidence="8">
    <location>
        <begin position="369"/>
        <end position="395"/>
    </location>
</feature>
<evidence type="ECO:0000256" key="3">
    <source>
        <dbReference type="ARBA" id="ARBA00022448"/>
    </source>
</evidence>
<feature type="transmembrane region" description="Helical" evidence="8">
    <location>
        <begin position="240"/>
        <end position="260"/>
    </location>
</feature>
<dbReference type="PANTHER" id="PTHR42718:SF9">
    <property type="entry name" value="MAJOR FACILITATOR SUPERFAMILY MULTIDRUG TRANSPORTER MFSC"/>
    <property type="match status" value="1"/>
</dbReference>
<dbReference type="OrthoDB" id="9812221at2"/>
<protein>
    <submittedName>
        <fullName evidence="10">MFS transporter</fullName>
    </submittedName>
</protein>
<feature type="transmembrane region" description="Helical" evidence="8">
    <location>
        <begin position="88"/>
        <end position="107"/>
    </location>
</feature>
<feature type="transmembrane region" description="Helical" evidence="8">
    <location>
        <begin position="19"/>
        <end position="43"/>
    </location>
</feature>
<evidence type="ECO:0000256" key="4">
    <source>
        <dbReference type="ARBA" id="ARBA00022475"/>
    </source>
</evidence>
<dbReference type="InterPro" id="IPR036259">
    <property type="entry name" value="MFS_trans_sf"/>
</dbReference>
<evidence type="ECO:0000313" key="10">
    <source>
        <dbReference type="EMBL" id="OSC39843.1"/>
    </source>
</evidence>
<gene>
    <name evidence="10" type="ORF">B8W66_15165</name>
</gene>
<feature type="domain" description="Major facilitator superfamily (MFS) profile" evidence="9">
    <location>
        <begin position="22"/>
        <end position="511"/>
    </location>
</feature>
<comment type="caution">
    <text evidence="10">The sequence shown here is derived from an EMBL/GenBank/DDBJ whole genome shotgun (WGS) entry which is preliminary data.</text>
</comment>
<dbReference type="Pfam" id="PF07690">
    <property type="entry name" value="MFS_1"/>
    <property type="match status" value="1"/>
</dbReference>
<feature type="transmembrane region" description="Helical" evidence="8">
    <location>
        <begin position="176"/>
        <end position="197"/>
    </location>
</feature>
<keyword evidence="5 8" id="KW-0812">Transmembrane</keyword>
<dbReference type="AlphaFoldDB" id="A0A1X2LSR1"/>
<keyword evidence="6 8" id="KW-1133">Transmembrane helix</keyword>